<sequence>MTYRLLAINIDGALLQSDTKISRQTKAAIDYVKSKGVIVTLITSKPYLSALKFAKALKLEEYMICSDGAYIAKDKEEALYSNRIKEAQAEEIVDIFERYDCHFRVFHEFYSLGNKIKQKNHMVAKMTLNLDEPRFYPLSFVDSVYDRLVDNPLAPLKIQAQFALEDELKRAIDQIKEMNQSFIIKTGSSNQIEIIQSGVSKVKALRLLANYLNVKMEEVVAIGVTESDREMVAEAGLGVAMGDAIDEVKQVASWVTRSKEEDGVAYMVREVFRKQLRVQI</sequence>
<dbReference type="STRING" id="1218173.BALCAV_0206530"/>
<dbReference type="NCBIfam" id="TIGR00099">
    <property type="entry name" value="Cof-subfamily"/>
    <property type="match status" value="1"/>
</dbReference>
<gene>
    <name evidence="2" type="ORF">AJ85_07140</name>
    <name evidence="1" type="ORF">BALCAV_0206530</name>
</gene>
<evidence type="ECO:0000313" key="4">
    <source>
        <dbReference type="Proteomes" id="UP000297014"/>
    </source>
</evidence>
<dbReference type="InterPro" id="IPR000150">
    <property type="entry name" value="Cof"/>
</dbReference>
<dbReference type="GO" id="GO:0000287">
    <property type="term" value="F:magnesium ion binding"/>
    <property type="evidence" value="ECO:0007669"/>
    <property type="project" value="TreeGrafter"/>
</dbReference>
<dbReference type="InterPro" id="IPR023214">
    <property type="entry name" value="HAD_sf"/>
</dbReference>
<dbReference type="Gene3D" id="3.30.1240.10">
    <property type="match status" value="1"/>
</dbReference>
<evidence type="ECO:0000313" key="1">
    <source>
        <dbReference type="EMBL" id="KGA98055.1"/>
    </source>
</evidence>
<evidence type="ECO:0000313" key="3">
    <source>
        <dbReference type="Proteomes" id="UP000002754"/>
    </source>
</evidence>
<organism evidence="1 3">
    <name type="scientific">Alkalihalobacillus alcalophilus ATCC 27647 = CGMCC 1.3604</name>
    <dbReference type="NCBI Taxonomy" id="1218173"/>
    <lineage>
        <taxon>Bacteria</taxon>
        <taxon>Bacillati</taxon>
        <taxon>Bacillota</taxon>
        <taxon>Bacilli</taxon>
        <taxon>Bacillales</taxon>
        <taxon>Bacillaceae</taxon>
        <taxon>Alkalihalobacillus</taxon>
    </lineage>
</organism>
<name>A0A094XGY7_ALKAL</name>
<dbReference type="InterPro" id="IPR036412">
    <property type="entry name" value="HAD-like_sf"/>
</dbReference>
<dbReference type="GO" id="GO:0005829">
    <property type="term" value="C:cytosol"/>
    <property type="evidence" value="ECO:0007669"/>
    <property type="project" value="TreeGrafter"/>
</dbReference>
<keyword evidence="3" id="KW-1185">Reference proteome</keyword>
<dbReference type="RefSeq" id="WP_003322910.1">
    <property type="nucleotide sequence ID" value="NZ_ALPT02000016.1"/>
</dbReference>
<dbReference type="CDD" id="cd07516">
    <property type="entry name" value="HAD_Pase"/>
    <property type="match status" value="1"/>
</dbReference>
<proteinExistence type="predicted"/>
<dbReference type="Gene3D" id="3.40.50.1000">
    <property type="entry name" value="HAD superfamily/HAD-like"/>
    <property type="match status" value="1"/>
</dbReference>
<dbReference type="PANTHER" id="PTHR10000:SF50">
    <property type="entry name" value="STRESS RESPONSE PROTEIN YHAX"/>
    <property type="match status" value="1"/>
</dbReference>
<dbReference type="GO" id="GO:0016791">
    <property type="term" value="F:phosphatase activity"/>
    <property type="evidence" value="ECO:0007669"/>
    <property type="project" value="UniProtKB-ARBA"/>
</dbReference>
<dbReference type="Pfam" id="PF08282">
    <property type="entry name" value="Hydrolase_3"/>
    <property type="match status" value="1"/>
</dbReference>
<comment type="caution">
    <text evidence="1">The sequence shown here is derived from an EMBL/GenBank/DDBJ whole genome shotgun (WGS) entry which is preliminary data.</text>
</comment>
<dbReference type="Proteomes" id="UP000297014">
    <property type="component" value="Unassembled WGS sequence"/>
</dbReference>
<protein>
    <submittedName>
        <fullName evidence="1">Haloacid dehalogenase</fullName>
    </submittedName>
</protein>
<dbReference type="EMBL" id="ALPT02000016">
    <property type="protein sequence ID" value="KGA98055.1"/>
    <property type="molecule type" value="Genomic_DNA"/>
</dbReference>
<dbReference type="eggNOG" id="COG0561">
    <property type="taxonomic scope" value="Bacteria"/>
</dbReference>
<reference evidence="1 3" key="1">
    <citation type="journal article" date="2014" name="Genome Announc.">
        <title>Draft Genome Sequence of Bacillus alcalophilus AV1934, a Classic Alkaliphile Isolated from Human Feces in 1934.</title>
        <authorList>
            <person name="Attie O."/>
            <person name="Jayaprakash A."/>
            <person name="Shah H."/>
            <person name="Paulsen I.T."/>
            <person name="Morino M."/>
            <person name="Takahashi Y."/>
            <person name="Narumi I."/>
            <person name="Sachidanandam R."/>
            <person name="Satoh K."/>
            <person name="Ito M."/>
            <person name="Krulwich T.A."/>
        </authorList>
    </citation>
    <scope>NUCLEOTIDE SEQUENCE [LARGE SCALE GENOMIC DNA]</scope>
    <source>
        <strain evidence="1 3">AV1934</strain>
    </source>
</reference>
<dbReference type="AlphaFoldDB" id="A0A094XGY7"/>
<dbReference type="NCBIfam" id="TIGR01484">
    <property type="entry name" value="HAD-SF-IIB"/>
    <property type="match status" value="1"/>
</dbReference>
<dbReference type="SUPFAM" id="SSF56784">
    <property type="entry name" value="HAD-like"/>
    <property type="match status" value="1"/>
</dbReference>
<dbReference type="PANTHER" id="PTHR10000">
    <property type="entry name" value="PHOSPHOSERINE PHOSPHATASE"/>
    <property type="match status" value="1"/>
</dbReference>
<dbReference type="EMBL" id="JALP01000397">
    <property type="protein sequence ID" value="THG88315.1"/>
    <property type="molecule type" value="Genomic_DNA"/>
</dbReference>
<dbReference type="OrthoDB" id="9790031at2"/>
<accession>A0A094XGY7</accession>
<dbReference type="InterPro" id="IPR006379">
    <property type="entry name" value="HAD-SF_hydro_IIB"/>
</dbReference>
<evidence type="ECO:0000313" key="2">
    <source>
        <dbReference type="EMBL" id="THG88315.1"/>
    </source>
</evidence>
<dbReference type="Proteomes" id="UP000002754">
    <property type="component" value="Unassembled WGS sequence"/>
</dbReference>
<reference evidence="2 4" key="2">
    <citation type="submission" date="2014-01" db="EMBL/GenBank/DDBJ databases">
        <title>Draft genome sequencing of Bacillus alcalophilus CGMCC 1.3604.</title>
        <authorList>
            <person name="Yang J."/>
            <person name="Diao L."/>
            <person name="Yang S."/>
        </authorList>
    </citation>
    <scope>NUCLEOTIDE SEQUENCE [LARGE SCALE GENOMIC DNA]</scope>
    <source>
        <strain evidence="2 4">CGMCC 1.3604</strain>
    </source>
</reference>